<keyword evidence="2" id="KW-0677">Repeat</keyword>
<accession>A0A2I0HKL5</accession>
<dbReference type="PANTHER" id="PTHR47447:SF17">
    <property type="entry name" value="OS12G0638900 PROTEIN"/>
    <property type="match status" value="1"/>
</dbReference>
<feature type="region of interest" description="Disordered" evidence="4">
    <location>
        <begin position="33"/>
        <end position="145"/>
    </location>
</feature>
<dbReference type="Proteomes" id="UP000233551">
    <property type="component" value="Unassembled WGS sequence"/>
</dbReference>
<dbReference type="AlphaFoldDB" id="A0A2I0HKL5"/>
<evidence type="ECO:0008006" key="7">
    <source>
        <dbReference type="Google" id="ProtNLM"/>
    </source>
</evidence>
<evidence type="ECO:0000256" key="3">
    <source>
        <dbReference type="PROSITE-ProRule" id="PRU00708"/>
    </source>
</evidence>
<feature type="compositionally biased region" description="Low complexity" evidence="4">
    <location>
        <begin position="38"/>
        <end position="60"/>
    </location>
</feature>
<reference evidence="5 6" key="1">
    <citation type="submission" date="2017-11" db="EMBL/GenBank/DDBJ databases">
        <title>De-novo sequencing of pomegranate (Punica granatum L.) genome.</title>
        <authorList>
            <person name="Akparov Z."/>
            <person name="Amiraslanov A."/>
            <person name="Hajiyeva S."/>
            <person name="Abbasov M."/>
            <person name="Kaur K."/>
            <person name="Hamwieh A."/>
            <person name="Solovyev V."/>
            <person name="Salamov A."/>
            <person name="Braich B."/>
            <person name="Kosarev P."/>
            <person name="Mahmoud A."/>
            <person name="Hajiyev E."/>
            <person name="Babayeva S."/>
            <person name="Izzatullayeva V."/>
            <person name="Mammadov A."/>
            <person name="Mammadov A."/>
            <person name="Sharifova S."/>
            <person name="Ojaghi J."/>
            <person name="Eynullazada K."/>
            <person name="Bayramov B."/>
            <person name="Abdulazimova A."/>
            <person name="Shahmuradov I."/>
        </authorList>
    </citation>
    <scope>NUCLEOTIDE SEQUENCE [LARGE SCALE GENOMIC DNA]</scope>
    <source>
        <strain evidence="6">cv. AG2017</strain>
        <tissue evidence="5">Leaf</tissue>
    </source>
</reference>
<name>A0A2I0HKL5_PUNGR</name>
<feature type="non-terminal residue" evidence="5">
    <location>
        <position position="277"/>
    </location>
</feature>
<dbReference type="PROSITE" id="PS51375">
    <property type="entry name" value="PPR"/>
    <property type="match status" value="1"/>
</dbReference>
<feature type="repeat" description="PPR" evidence="3">
    <location>
        <begin position="226"/>
        <end position="260"/>
    </location>
</feature>
<dbReference type="PANTHER" id="PTHR47447">
    <property type="entry name" value="OS03G0856100 PROTEIN"/>
    <property type="match status" value="1"/>
</dbReference>
<dbReference type="STRING" id="22663.A0A2I0HKL5"/>
<feature type="compositionally biased region" description="Acidic residues" evidence="4">
    <location>
        <begin position="109"/>
        <end position="131"/>
    </location>
</feature>
<evidence type="ECO:0000313" key="6">
    <source>
        <dbReference type="Proteomes" id="UP000233551"/>
    </source>
</evidence>
<comment type="similarity">
    <text evidence="1">Belongs to the PPR family. P subfamily.</text>
</comment>
<sequence>MVFFRHRCGKIRLRSAYVDAALTVSVSELARTTPRHFSSSSSISPASGAVSSDDAAAAQRAQKDNSDWNSDGRSRFRRTDCGESGGLNAIGSVRDSGSEQEQDFGSVNVDEESEDEEDVDNEEGDGSEDDSFPAGWGPFKNSSEGRYVDQRAEGMEGEYRHPLVRETCRLIQLHSTWDPKLESKLRHLLRSLKPRQVCAVLRSQQDERVALRFFYWADRQWRYRHDPIVYSTMLEILSKTKLCQGARRVLRIMGRRGIKRPPEVFRCVMLSYSRAGK</sequence>
<evidence type="ECO:0000256" key="2">
    <source>
        <dbReference type="ARBA" id="ARBA00022737"/>
    </source>
</evidence>
<gene>
    <name evidence="5" type="ORF">CRG98_047787</name>
</gene>
<evidence type="ECO:0000256" key="4">
    <source>
        <dbReference type="SAM" id="MobiDB-lite"/>
    </source>
</evidence>
<proteinExistence type="inferred from homology"/>
<organism evidence="5 6">
    <name type="scientific">Punica granatum</name>
    <name type="common">Pomegranate</name>
    <dbReference type="NCBI Taxonomy" id="22663"/>
    <lineage>
        <taxon>Eukaryota</taxon>
        <taxon>Viridiplantae</taxon>
        <taxon>Streptophyta</taxon>
        <taxon>Embryophyta</taxon>
        <taxon>Tracheophyta</taxon>
        <taxon>Spermatophyta</taxon>
        <taxon>Magnoliopsida</taxon>
        <taxon>eudicotyledons</taxon>
        <taxon>Gunneridae</taxon>
        <taxon>Pentapetalae</taxon>
        <taxon>rosids</taxon>
        <taxon>malvids</taxon>
        <taxon>Myrtales</taxon>
        <taxon>Lythraceae</taxon>
        <taxon>Punica</taxon>
    </lineage>
</organism>
<dbReference type="Gene3D" id="1.25.40.10">
    <property type="entry name" value="Tetratricopeptide repeat domain"/>
    <property type="match status" value="1"/>
</dbReference>
<dbReference type="InterPro" id="IPR011990">
    <property type="entry name" value="TPR-like_helical_dom_sf"/>
</dbReference>
<feature type="compositionally biased region" description="Basic and acidic residues" evidence="4">
    <location>
        <begin position="61"/>
        <end position="81"/>
    </location>
</feature>
<keyword evidence="6" id="KW-1185">Reference proteome</keyword>
<dbReference type="InterPro" id="IPR002885">
    <property type="entry name" value="PPR_rpt"/>
</dbReference>
<evidence type="ECO:0000313" key="5">
    <source>
        <dbReference type="EMBL" id="PKI31836.1"/>
    </source>
</evidence>
<evidence type="ECO:0000256" key="1">
    <source>
        <dbReference type="ARBA" id="ARBA00007626"/>
    </source>
</evidence>
<comment type="caution">
    <text evidence="5">The sequence shown here is derived from an EMBL/GenBank/DDBJ whole genome shotgun (WGS) entry which is preliminary data.</text>
</comment>
<dbReference type="EMBL" id="PGOL01008313">
    <property type="protein sequence ID" value="PKI31836.1"/>
    <property type="molecule type" value="Genomic_DNA"/>
</dbReference>
<protein>
    <recommendedName>
        <fullName evidence="7">Pentatricopeptide repeat-containing protein</fullName>
    </recommendedName>
</protein>